<evidence type="ECO:0000256" key="1">
    <source>
        <dbReference type="ARBA" id="ARBA00000085"/>
    </source>
</evidence>
<evidence type="ECO:0000256" key="10">
    <source>
        <dbReference type="ARBA" id="ARBA00023136"/>
    </source>
</evidence>
<dbReference type="InterPro" id="IPR005467">
    <property type="entry name" value="His_kinase_dom"/>
</dbReference>
<dbReference type="EMBL" id="JACRYT010000013">
    <property type="protein sequence ID" value="MBC6680426.1"/>
    <property type="molecule type" value="Genomic_DNA"/>
</dbReference>
<evidence type="ECO:0000256" key="3">
    <source>
        <dbReference type="ARBA" id="ARBA00012438"/>
    </source>
</evidence>
<dbReference type="GO" id="GO:0005886">
    <property type="term" value="C:plasma membrane"/>
    <property type="evidence" value="ECO:0007669"/>
    <property type="project" value="UniProtKB-SubCell"/>
</dbReference>
<protein>
    <recommendedName>
        <fullName evidence="3">histidine kinase</fullName>
        <ecNumber evidence="3">2.7.13.3</ecNumber>
    </recommendedName>
</protein>
<dbReference type="PANTHER" id="PTHR45453">
    <property type="entry name" value="PHOSPHATE REGULON SENSOR PROTEIN PHOR"/>
    <property type="match status" value="1"/>
</dbReference>
<evidence type="ECO:0000313" key="14">
    <source>
        <dbReference type="Proteomes" id="UP000602647"/>
    </source>
</evidence>
<evidence type="ECO:0000256" key="6">
    <source>
        <dbReference type="ARBA" id="ARBA00022692"/>
    </source>
</evidence>
<dbReference type="Pfam" id="PF02518">
    <property type="entry name" value="HATPase_c"/>
    <property type="match status" value="1"/>
</dbReference>
<dbReference type="PANTHER" id="PTHR45453:SF2">
    <property type="entry name" value="HISTIDINE KINASE"/>
    <property type="match status" value="1"/>
</dbReference>
<dbReference type="RefSeq" id="WP_187303526.1">
    <property type="nucleotide sequence ID" value="NZ_JACRYT010000013.1"/>
</dbReference>
<evidence type="ECO:0000256" key="5">
    <source>
        <dbReference type="ARBA" id="ARBA00022679"/>
    </source>
</evidence>
<feature type="transmembrane region" description="Helical" evidence="11">
    <location>
        <begin position="37"/>
        <end position="58"/>
    </location>
</feature>
<keyword evidence="4" id="KW-1003">Cell membrane</keyword>
<evidence type="ECO:0000313" key="13">
    <source>
        <dbReference type="EMBL" id="MBC6680426.1"/>
    </source>
</evidence>
<name>A0A923SR95_9FIRM</name>
<dbReference type="InterPro" id="IPR050351">
    <property type="entry name" value="BphY/WalK/GraS-like"/>
</dbReference>
<keyword evidence="9" id="KW-0902">Two-component regulatory system</keyword>
<evidence type="ECO:0000256" key="9">
    <source>
        <dbReference type="ARBA" id="ARBA00023012"/>
    </source>
</evidence>
<dbReference type="InterPro" id="IPR004358">
    <property type="entry name" value="Sig_transdc_His_kin-like_C"/>
</dbReference>
<dbReference type="PRINTS" id="PR00344">
    <property type="entry name" value="BCTRLSENSOR"/>
</dbReference>
<feature type="domain" description="Histidine kinase" evidence="12">
    <location>
        <begin position="126"/>
        <end position="336"/>
    </location>
</feature>
<evidence type="ECO:0000256" key="11">
    <source>
        <dbReference type="SAM" id="Phobius"/>
    </source>
</evidence>
<dbReference type="Gene3D" id="3.30.565.10">
    <property type="entry name" value="Histidine kinase-like ATPase, C-terminal domain"/>
    <property type="match status" value="1"/>
</dbReference>
<proteinExistence type="predicted"/>
<dbReference type="InterPro" id="IPR036890">
    <property type="entry name" value="HATPase_C_sf"/>
</dbReference>
<accession>A0A923SR95</accession>
<evidence type="ECO:0000256" key="8">
    <source>
        <dbReference type="ARBA" id="ARBA00022989"/>
    </source>
</evidence>
<dbReference type="InterPro" id="IPR003594">
    <property type="entry name" value="HATPase_dom"/>
</dbReference>
<comment type="caution">
    <text evidence="13">The sequence shown here is derived from an EMBL/GenBank/DDBJ whole genome shotgun (WGS) entry which is preliminary data.</text>
</comment>
<gene>
    <name evidence="13" type="ORF">H9L42_11410</name>
</gene>
<dbReference type="GO" id="GO:0000155">
    <property type="term" value="F:phosphorelay sensor kinase activity"/>
    <property type="evidence" value="ECO:0007669"/>
    <property type="project" value="TreeGrafter"/>
</dbReference>
<dbReference type="GO" id="GO:0004721">
    <property type="term" value="F:phosphoprotein phosphatase activity"/>
    <property type="evidence" value="ECO:0007669"/>
    <property type="project" value="TreeGrafter"/>
</dbReference>
<evidence type="ECO:0000256" key="7">
    <source>
        <dbReference type="ARBA" id="ARBA00022777"/>
    </source>
</evidence>
<evidence type="ECO:0000256" key="4">
    <source>
        <dbReference type="ARBA" id="ARBA00022475"/>
    </source>
</evidence>
<dbReference type="PROSITE" id="PS50109">
    <property type="entry name" value="HIS_KIN"/>
    <property type="match status" value="1"/>
</dbReference>
<evidence type="ECO:0000256" key="2">
    <source>
        <dbReference type="ARBA" id="ARBA00004651"/>
    </source>
</evidence>
<dbReference type="EC" id="2.7.13.3" evidence="3"/>
<keyword evidence="5" id="KW-0808">Transferase</keyword>
<dbReference type="SUPFAM" id="SSF55874">
    <property type="entry name" value="ATPase domain of HSP90 chaperone/DNA topoisomerase II/histidine kinase"/>
    <property type="match status" value="1"/>
</dbReference>
<keyword evidence="14" id="KW-1185">Reference proteome</keyword>
<evidence type="ECO:0000259" key="12">
    <source>
        <dbReference type="PROSITE" id="PS50109"/>
    </source>
</evidence>
<dbReference type="AlphaFoldDB" id="A0A923SR95"/>
<comment type="catalytic activity">
    <reaction evidence="1">
        <text>ATP + protein L-histidine = ADP + protein N-phospho-L-histidine.</text>
        <dbReference type="EC" id="2.7.13.3"/>
    </reaction>
</comment>
<keyword evidence="6 11" id="KW-0812">Transmembrane</keyword>
<sequence length="358" mass="40499">MTIRGYLRDRTAAILLNLAGMAALSLFLTAGGTEGGMVGLILIGWAAAAAAYFICAYLSRRRYFKELEGILSGLDRPYLLGELIKRPYRCEDQIYARLLKESNKSVIEEIHRLEAEQKDYREYIESWVHDAKIPVTAIELICDNQTGSGEKTLARKIRPELGKIENYIESALFYARSDFVYQDYLMKELDLQEVVYQAIAKNKAFLIQNGMRITVRTECGTVFCDEKWLIFILSQILINAAKYKKGEKGTIRVEAEDIKNGVQLAISDEGVGIRREELVRIFDKGFTGTNGRGSRASTGMGLYLCRKLCEKLGIQIHAESEEGKGMKMILRFPKGTFYERPEPVKSEGNARKRSLSKL</sequence>
<feature type="transmembrane region" description="Helical" evidence="11">
    <location>
        <begin position="12"/>
        <end position="31"/>
    </location>
</feature>
<keyword evidence="7 13" id="KW-0418">Kinase</keyword>
<organism evidence="13 14">
    <name type="scientific">Zhenpiania hominis</name>
    <dbReference type="NCBI Taxonomy" id="2763644"/>
    <lineage>
        <taxon>Bacteria</taxon>
        <taxon>Bacillati</taxon>
        <taxon>Bacillota</taxon>
        <taxon>Clostridia</taxon>
        <taxon>Peptostreptococcales</taxon>
        <taxon>Anaerovoracaceae</taxon>
        <taxon>Zhenpiania</taxon>
    </lineage>
</organism>
<reference evidence="13" key="1">
    <citation type="submission" date="2020-08" db="EMBL/GenBank/DDBJ databases">
        <title>Genome public.</title>
        <authorList>
            <person name="Liu C."/>
            <person name="Sun Q."/>
        </authorList>
    </citation>
    <scope>NUCLEOTIDE SEQUENCE</scope>
    <source>
        <strain evidence="13">BX12</strain>
    </source>
</reference>
<keyword evidence="8 11" id="KW-1133">Transmembrane helix</keyword>
<dbReference type="SMART" id="SM00387">
    <property type="entry name" value="HATPase_c"/>
    <property type="match status" value="1"/>
</dbReference>
<keyword evidence="10 11" id="KW-0472">Membrane</keyword>
<dbReference type="Proteomes" id="UP000602647">
    <property type="component" value="Unassembled WGS sequence"/>
</dbReference>
<comment type="subcellular location">
    <subcellularLocation>
        <location evidence="2">Cell membrane</location>
        <topology evidence="2">Multi-pass membrane protein</topology>
    </subcellularLocation>
</comment>
<dbReference type="GO" id="GO:0016036">
    <property type="term" value="P:cellular response to phosphate starvation"/>
    <property type="evidence" value="ECO:0007669"/>
    <property type="project" value="TreeGrafter"/>
</dbReference>